<dbReference type="Pfam" id="PF00534">
    <property type="entry name" value="Glycos_transf_1"/>
    <property type="match status" value="1"/>
</dbReference>
<evidence type="ECO:0000256" key="1">
    <source>
        <dbReference type="ARBA" id="ARBA00022679"/>
    </source>
</evidence>
<dbReference type="InterPro" id="IPR028098">
    <property type="entry name" value="Glyco_trans_4-like_N"/>
</dbReference>
<proteinExistence type="predicted"/>
<organism evidence="4 5">
    <name type="scientific">Paenibacillus artemisiicola</name>
    <dbReference type="NCBI Taxonomy" id="1172618"/>
    <lineage>
        <taxon>Bacteria</taxon>
        <taxon>Bacillati</taxon>
        <taxon>Bacillota</taxon>
        <taxon>Bacilli</taxon>
        <taxon>Bacillales</taxon>
        <taxon>Paenibacillaceae</taxon>
        <taxon>Paenibacillus</taxon>
    </lineage>
</organism>
<evidence type="ECO:0000313" key="4">
    <source>
        <dbReference type="EMBL" id="MBO7747806.1"/>
    </source>
</evidence>
<dbReference type="InterPro" id="IPR001296">
    <property type="entry name" value="Glyco_trans_1"/>
</dbReference>
<dbReference type="RefSeq" id="WP_208850434.1">
    <property type="nucleotide sequence ID" value="NZ_JAGGDJ010000040.1"/>
</dbReference>
<dbReference type="Gene3D" id="3.40.50.2000">
    <property type="entry name" value="Glycogen Phosphorylase B"/>
    <property type="match status" value="2"/>
</dbReference>
<sequence>MMKILYITHFSVNDINASSGTIYHIKRMLEKAGNEVIVIDNLKLGKYFKLYKKVEAKLSSKKTLIEREPYVLKQFSRELSKRIEDMEFDLIFAPSSLYYTFFKDKQNRPMVFYTDATFGGMVDYYIYQSDYSKKAISNGYKQETMAIRNADLIIYASDWAKQTAIDFHQADSRKCVVINRGANIKHNYSRDEVMQIIQSRKMSSGSSKCDFMFFGTDWKRKGGPIACEVVKILNQTYGVHAKLYVVGCTPDIPIDYAAYTEIVGFINKHIPVEYERLENTFKQCDFFLLPTRQEAQGISYAEACSWGMPVIAANTGGVTGIVKHGVNGFVLDSADEAHVYAGKIMEYVGDGSKYMRLAESTFDYFVDHLSWDQVGSKINDALRQII</sequence>
<feature type="domain" description="Glycosyl transferase family 1" evidence="2">
    <location>
        <begin position="213"/>
        <end position="360"/>
    </location>
</feature>
<dbReference type="EMBL" id="JAGGDJ010000040">
    <property type="protein sequence ID" value="MBO7747806.1"/>
    <property type="molecule type" value="Genomic_DNA"/>
</dbReference>
<comment type="caution">
    <text evidence="4">The sequence shown here is derived from an EMBL/GenBank/DDBJ whole genome shotgun (WGS) entry which is preliminary data.</text>
</comment>
<evidence type="ECO:0000259" key="3">
    <source>
        <dbReference type="Pfam" id="PF13439"/>
    </source>
</evidence>
<feature type="domain" description="Glycosyltransferase subfamily 4-like N-terminal" evidence="3">
    <location>
        <begin position="22"/>
        <end position="184"/>
    </location>
</feature>
<keyword evidence="1" id="KW-0808">Transferase</keyword>
<dbReference type="PANTHER" id="PTHR46401">
    <property type="entry name" value="GLYCOSYLTRANSFERASE WBBK-RELATED"/>
    <property type="match status" value="1"/>
</dbReference>
<dbReference type="SUPFAM" id="SSF53756">
    <property type="entry name" value="UDP-Glycosyltransferase/glycogen phosphorylase"/>
    <property type="match status" value="1"/>
</dbReference>
<dbReference type="CDD" id="cd03801">
    <property type="entry name" value="GT4_PimA-like"/>
    <property type="match status" value="1"/>
</dbReference>
<dbReference type="Pfam" id="PF13439">
    <property type="entry name" value="Glyco_transf_4"/>
    <property type="match status" value="1"/>
</dbReference>
<evidence type="ECO:0000259" key="2">
    <source>
        <dbReference type="Pfam" id="PF00534"/>
    </source>
</evidence>
<dbReference type="PANTHER" id="PTHR46401:SF2">
    <property type="entry name" value="GLYCOSYLTRANSFERASE WBBK-RELATED"/>
    <property type="match status" value="1"/>
</dbReference>
<reference evidence="4 5" key="1">
    <citation type="submission" date="2021-03" db="EMBL/GenBank/DDBJ databases">
        <title>Paenibacillus artemisicola MWE-103 whole genome sequence.</title>
        <authorList>
            <person name="Ham Y.J."/>
        </authorList>
    </citation>
    <scope>NUCLEOTIDE SEQUENCE [LARGE SCALE GENOMIC DNA]</scope>
    <source>
        <strain evidence="4 5">MWE-103</strain>
    </source>
</reference>
<name>A0ABS3WI83_9BACL</name>
<dbReference type="Proteomes" id="UP000670947">
    <property type="component" value="Unassembled WGS sequence"/>
</dbReference>
<evidence type="ECO:0000313" key="5">
    <source>
        <dbReference type="Proteomes" id="UP000670947"/>
    </source>
</evidence>
<gene>
    <name evidence="4" type="ORF">I8J29_26805</name>
</gene>
<protein>
    <submittedName>
        <fullName evidence="4">Glycosyltransferase family 4 protein</fullName>
    </submittedName>
</protein>
<keyword evidence="5" id="KW-1185">Reference proteome</keyword>
<accession>A0ABS3WI83</accession>